<evidence type="ECO:0000256" key="1">
    <source>
        <dbReference type="SAM" id="MobiDB-lite"/>
    </source>
</evidence>
<comment type="caution">
    <text evidence="2">The sequence shown here is derived from an EMBL/GenBank/DDBJ whole genome shotgun (WGS) entry which is preliminary data.</text>
</comment>
<organism evidence="2 3">
    <name type="scientific">Hymenobacter humi</name>
    <dbReference type="NCBI Taxonomy" id="1411620"/>
    <lineage>
        <taxon>Bacteria</taxon>
        <taxon>Pseudomonadati</taxon>
        <taxon>Bacteroidota</taxon>
        <taxon>Cytophagia</taxon>
        <taxon>Cytophagales</taxon>
        <taxon>Hymenobacteraceae</taxon>
        <taxon>Hymenobacter</taxon>
    </lineage>
</organism>
<accession>A0ABW2U9I0</accession>
<evidence type="ECO:0000313" key="2">
    <source>
        <dbReference type="EMBL" id="MFC7670183.1"/>
    </source>
</evidence>
<keyword evidence="3" id="KW-1185">Reference proteome</keyword>
<name>A0ABW2U9I0_9BACT</name>
<dbReference type="RefSeq" id="WP_380205644.1">
    <property type="nucleotide sequence ID" value="NZ_JBHTEK010000001.1"/>
</dbReference>
<sequence>MGLKNGMVYNAFDVEMKTPLFGRSYLLLDGQRRFDINEVGFYEDESGHYVRTTLPNSQRETTLRRDKTGRISLYSITTRSTAPGPAGLATPVMAATAAMAWAASEATRTGATAPSKPNTSRKTTAPSKA</sequence>
<dbReference type="EMBL" id="JBHTEK010000001">
    <property type="protein sequence ID" value="MFC7670183.1"/>
    <property type="molecule type" value="Genomic_DNA"/>
</dbReference>
<reference evidence="3" key="1">
    <citation type="journal article" date="2019" name="Int. J. Syst. Evol. Microbiol.">
        <title>The Global Catalogue of Microorganisms (GCM) 10K type strain sequencing project: providing services to taxonomists for standard genome sequencing and annotation.</title>
        <authorList>
            <consortium name="The Broad Institute Genomics Platform"/>
            <consortium name="The Broad Institute Genome Sequencing Center for Infectious Disease"/>
            <person name="Wu L."/>
            <person name="Ma J."/>
        </authorList>
    </citation>
    <scope>NUCLEOTIDE SEQUENCE [LARGE SCALE GENOMIC DNA]</scope>
    <source>
        <strain evidence="3">JCM 19635</strain>
    </source>
</reference>
<feature type="compositionally biased region" description="Polar residues" evidence="1">
    <location>
        <begin position="110"/>
        <end position="129"/>
    </location>
</feature>
<proteinExistence type="predicted"/>
<gene>
    <name evidence="2" type="ORF">ACFQT0_24570</name>
</gene>
<evidence type="ECO:0000313" key="3">
    <source>
        <dbReference type="Proteomes" id="UP001596513"/>
    </source>
</evidence>
<feature type="region of interest" description="Disordered" evidence="1">
    <location>
        <begin position="105"/>
        <end position="129"/>
    </location>
</feature>
<protein>
    <submittedName>
        <fullName evidence="2">Uncharacterized protein</fullName>
    </submittedName>
</protein>
<dbReference type="Proteomes" id="UP001596513">
    <property type="component" value="Unassembled WGS sequence"/>
</dbReference>